<dbReference type="Pfam" id="PF13671">
    <property type="entry name" value="AAA_33"/>
    <property type="match status" value="1"/>
</dbReference>
<accession>A0A2V4KPM6</accession>
<name>A0A2V4KPM6_AQUAC</name>
<dbReference type="RefSeq" id="WP_110683523.1">
    <property type="nucleotide sequence ID" value="NZ_QJRX01000008.1"/>
</dbReference>
<comment type="caution">
    <text evidence="1">The sequence shown here is derived from an EMBL/GenBank/DDBJ whole genome shotgun (WGS) entry which is preliminary data.</text>
</comment>
<sequence length="177" mass="19715">MVILLNGPLGIGKSTLAEALAESLDGAVMLDGDQLIAMTPAPADEVDYLHGILALLISHHRAAGYRHFVISHLWRTAEELADLRRRLLVHYPEAEIRCFLLRLPLDENLRRIERRQSARALDERDFESRTVMEERALLFDAEGVSVGEPFEVSALPEELVARLLDRLGLAAASERAG</sequence>
<gene>
    <name evidence="1" type="ORF">DMO17_16295</name>
</gene>
<evidence type="ECO:0000313" key="2">
    <source>
        <dbReference type="Proteomes" id="UP000248146"/>
    </source>
</evidence>
<dbReference type="SUPFAM" id="SSF52540">
    <property type="entry name" value="P-loop containing nucleoside triphosphate hydrolases"/>
    <property type="match status" value="1"/>
</dbReference>
<dbReference type="Proteomes" id="UP000248146">
    <property type="component" value="Unassembled WGS sequence"/>
</dbReference>
<dbReference type="NCBIfam" id="NF038208">
    <property type="entry name" value="garosamine_AAA"/>
    <property type="match status" value="1"/>
</dbReference>
<evidence type="ECO:0000313" key="1">
    <source>
        <dbReference type="EMBL" id="PYC22008.1"/>
    </source>
</evidence>
<reference evidence="1 2" key="1">
    <citation type="submission" date="2018-06" db="EMBL/GenBank/DDBJ databases">
        <title>Pseudomonas diversity within urban Lake Michigan freshwaters.</title>
        <authorList>
            <person name="Batrich M."/>
            <person name="Hatzopoulos T."/>
            <person name="Putonti C."/>
        </authorList>
    </citation>
    <scope>NUCLEOTIDE SEQUENCE [LARGE SCALE GENOMIC DNA]</scope>
    <source>
        <strain evidence="1 2">MB-090714</strain>
    </source>
</reference>
<dbReference type="Gene3D" id="3.40.50.300">
    <property type="entry name" value="P-loop containing nucleotide triphosphate hydrolases"/>
    <property type="match status" value="1"/>
</dbReference>
<organism evidence="1 2">
    <name type="scientific">Aquipseudomonas alcaligenes</name>
    <name type="common">Pseudomonas alcaligenes</name>
    <dbReference type="NCBI Taxonomy" id="43263"/>
    <lineage>
        <taxon>Bacteria</taxon>
        <taxon>Pseudomonadati</taxon>
        <taxon>Pseudomonadota</taxon>
        <taxon>Gammaproteobacteria</taxon>
        <taxon>Pseudomonadales</taxon>
        <taxon>Pseudomonadaceae</taxon>
        <taxon>Aquipseudomonas</taxon>
    </lineage>
</organism>
<protein>
    <recommendedName>
        <fullName evidence="3">AAA family ATPase</fullName>
    </recommendedName>
</protein>
<evidence type="ECO:0008006" key="3">
    <source>
        <dbReference type="Google" id="ProtNLM"/>
    </source>
</evidence>
<dbReference type="EMBL" id="QJRX01000008">
    <property type="protein sequence ID" value="PYC22008.1"/>
    <property type="molecule type" value="Genomic_DNA"/>
</dbReference>
<dbReference type="AlphaFoldDB" id="A0A2V4KPM6"/>
<proteinExistence type="predicted"/>
<dbReference type="OrthoDB" id="9799092at2"/>
<dbReference type="InterPro" id="IPR027417">
    <property type="entry name" value="P-loop_NTPase"/>
</dbReference>